<dbReference type="PRINTS" id="PR01400">
    <property type="entry name" value="TACYTOLYSIN"/>
</dbReference>
<dbReference type="InterPro" id="IPR036363">
    <property type="entry name" value="Thiol_cytolysin_ab_sf"/>
</dbReference>
<dbReference type="InterPro" id="IPR001869">
    <property type="entry name" value="Thiol_cytolysin"/>
</dbReference>
<gene>
    <name evidence="1" type="ORF">HHL11_19445</name>
</gene>
<evidence type="ECO:0000313" key="2">
    <source>
        <dbReference type="Proteomes" id="UP000541185"/>
    </source>
</evidence>
<dbReference type="Gene3D" id="3.90.840.10">
    <property type="entry name" value="Thiol-activated cytolysin superfamily/Thiol-activated cytolysin, alpha-beta domain"/>
    <property type="match status" value="1"/>
</dbReference>
<dbReference type="Gene3D" id="3.30.1040.20">
    <property type="match status" value="1"/>
</dbReference>
<dbReference type="InterPro" id="IPR036359">
    <property type="entry name" value="Thiol_cytolysin_sf"/>
</dbReference>
<accession>A0A848HBR1</accession>
<dbReference type="EMBL" id="JABBFX010000002">
    <property type="protein sequence ID" value="NML45933.1"/>
    <property type="molecule type" value="Genomic_DNA"/>
</dbReference>
<dbReference type="GO" id="GO:0015485">
    <property type="term" value="F:cholesterol binding"/>
    <property type="evidence" value="ECO:0007669"/>
    <property type="project" value="InterPro"/>
</dbReference>
<sequence>MNVANDSAQPDGDVLVPNTLKGYTGRYGDRKANHEESLRLTRALERMVAFDPNAGVLFPGSLVQGKSLPDGVLFPITVVRREQTCTVTGLSGPANTRYSATFVPTASNATAAISEILAQHFNADQPARATYSETNFYSMEQATLKLGASYGWLTGKVDGSFNTANTNAVTRNMVRFVQAYYTVSCEAPSTPIDLFAWNTDYGQLRQYMGPGNPPAFVNSVTYGRELWMLIESQHSEAELNAALKAAANFGAGHMAGSVDNVSKKVLDESSIQVLAIGGSGKHAVKPMTNGAAALTDYLESGANFSIKSPGWPISYTAMYLRDNSIARVSATTDYVIKTSVADPEPAPLTSARVTWTTTGDDKDWDTQAVVDVFDKDGTNVAHVACCSSDKNSDHWTGGAQTRQLTLLRGADNMSLQHGNFRAYRNPHGTDDWDYQATVELFFADGTSKTYSNGGRNTVGQSW</sequence>
<dbReference type="AlphaFoldDB" id="A0A848HBR1"/>
<name>A0A848HBR1_9BURK</name>
<comment type="caution">
    <text evidence="1">The sequence shown here is derived from an EMBL/GenBank/DDBJ whole genome shotgun (WGS) entry which is preliminary data.</text>
</comment>
<dbReference type="SUPFAM" id="SSF56978">
    <property type="entry name" value="Perfringolysin"/>
    <property type="match status" value="1"/>
</dbReference>
<keyword evidence="2" id="KW-1185">Reference proteome</keyword>
<protein>
    <submittedName>
        <fullName evidence="1">Uncharacterized protein</fullName>
    </submittedName>
</protein>
<dbReference type="Pfam" id="PF01289">
    <property type="entry name" value="Thiol_cytolysin"/>
    <property type="match status" value="1"/>
</dbReference>
<dbReference type="Proteomes" id="UP000541185">
    <property type="component" value="Unassembled WGS sequence"/>
</dbReference>
<evidence type="ECO:0000313" key="1">
    <source>
        <dbReference type="EMBL" id="NML45933.1"/>
    </source>
</evidence>
<reference evidence="1 2" key="1">
    <citation type="submission" date="2020-04" db="EMBL/GenBank/DDBJ databases">
        <title>Ramlibacter sp. G-1-2-2 isolated from soil.</title>
        <authorList>
            <person name="Dahal R.H."/>
        </authorList>
    </citation>
    <scope>NUCLEOTIDE SEQUENCE [LARGE SCALE GENOMIC DNA]</scope>
    <source>
        <strain evidence="1 2">G-1-2-2</strain>
    </source>
</reference>
<organism evidence="1 2">
    <name type="scientific">Ramlibacter agri</name>
    <dbReference type="NCBI Taxonomy" id="2728837"/>
    <lineage>
        <taxon>Bacteria</taxon>
        <taxon>Pseudomonadati</taxon>
        <taxon>Pseudomonadota</taxon>
        <taxon>Betaproteobacteria</taxon>
        <taxon>Burkholderiales</taxon>
        <taxon>Comamonadaceae</taxon>
        <taxon>Ramlibacter</taxon>
    </lineage>
</organism>
<proteinExistence type="predicted"/>
<dbReference type="RefSeq" id="WP_169420237.1">
    <property type="nucleotide sequence ID" value="NZ_JABBFX010000002.1"/>
</dbReference>
<dbReference type="Gene3D" id="3.40.30.40">
    <property type="entry name" value="Perfringolysin"/>
    <property type="match status" value="1"/>
</dbReference>